<accession>A0A0J8B8Q8</accession>
<dbReference type="InterPro" id="IPR001810">
    <property type="entry name" value="F-box_dom"/>
</dbReference>
<reference evidence="2 3" key="1">
    <citation type="journal article" date="2014" name="Nature">
        <title>The genome of the recently domesticated crop plant sugar beet (Beta vulgaris).</title>
        <authorList>
            <person name="Dohm J.C."/>
            <person name="Minoche A.E."/>
            <person name="Holtgrawe D."/>
            <person name="Capella-Gutierrez S."/>
            <person name="Zakrzewski F."/>
            <person name="Tafer H."/>
            <person name="Rupp O."/>
            <person name="Sorensen T.R."/>
            <person name="Stracke R."/>
            <person name="Reinhardt R."/>
            <person name="Goesmann A."/>
            <person name="Kraft T."/>
            <person name="Schulz B."/>
            <person name="Stadler P.F."/>
            <person name="Schmidt T."/>
            <person name="Gabaldon T."/>
            <person name="Lehrach H."/>
            <person name="Weisshaar B."/>
            <person name="Himmelbauer H."/>
        </authorList>
    </citation>
    <scope>NUCLEOTIDE SEQUENCE [LARGE SCALE GENOMIC DNA]</scope>
    <source>
        <tissue evidence="2">Taproot</tissue>
    </source>
</reference>
<evidence type="ECO:0000259" key="1">
    <source>
        <dbReference type="SMART" id="SM00256"/>
    </source>
</evidence>
<dbReference type="SMART" id="SM00256">
    <property type="entry name" value="FBOX"/>
    <property type="match status" value="1"/>
</dbReference>
<sequence length="79" mass="9092">MASIEGEEEGPWKNLSNDMLALILKRLNTKADLCRFRSICKSWRYFATPIQPHLHFPLTLPPFHPNSRPFSLSLSPTLL</sequence>
<proteinExistence type="predicted"/>
<evidence type="ECO:0000313" key="2">
    <source>
        <dbReference type="EMBL" id="KMS97669.1"/>
    </source>
</evidence>
<evidence type="ECO:0000313" key="3">
    <source>
        <dbReference type="Proteomes" id="UP000035740"/>
    </source>
</evidence>
<dbReference type="PANTHER" id="PTHR47123">
    <property type="entry name" value="F-BOX PROTEIN SKIP23"/>
    <property type="match status" value="1"/>
</dbReference>
<dbReference type="PANTHER" id="PTHR47123:SF15">
    <property type="entry name" value="F-BOX PROTEIN SKIP23"/>
    <property type="match status" value="1"/>
</dbReference>
<dbReference type="InterPro" id="IPR051304">
    <property type="entry name" value="SCF_F-box_domain"/>
</dbReference>
<dbReference type="InterPro" id="IPR036047">
    <property type="entry name" value="F-box-like_dom_sf"/>
</dbReference>
<dbReference type="EMBL" id="KQ090298">
    <property type="protein sequence ID" value="KMS97669.1"/>
    <property type="molecule type" value="Genomic_DNA"/>
</dbReference>
<dbReference type="Pfam" id="PF00646">
    <property type="entry name" value="F-box"/>
    <property type="match status" value="1"/>
</dbReference>
<protein>
    <recommendedName>
        <fullName evidence="1">F-box domain-containing protein</fullName>
    </recommendedName>
</protein>
<keyword evidence="3" id="KW-1185">Reference proteome</keyword>
<dbReference type="SUPFAM" id="SSF81383">
    <property type="entry name" value="F-box domain"/>
    <property type="match status" value="1"/>
</dbReference>
<feature type="domain" description="F-box" evidence="1">
    <location>
        <begin position="15"/>
        <end position="56"/>
    </location>
</feature>
<organism evidence="2 3">
    <name type="scientific">Beta vulgaris subsp. vulgaris</name>
    <name type="common">Beet</name>
    <dbReference type="NCBI Taxonomy" id="3555"/>
    <lineage>
        <taxon>Eukaryota</taxon>
        <taxon>Viridiplantae</taxon>
        <taxon>Streptophyta</taxon>
        <taxon>Embryophyta</taxon>
        <taxon>Tracheophyta</taxon>
        <taxon>Spermatophyta</taxon>
        <taxon>Magnoliopsida</taxon>
        <taxon>eudicotyledons</taxon>
        <taxon>Gunneridae</taxon>
        <taxon>Pentapetalae</taxon>
        <taxon>Caryophyllales</taxon>
        <taxon>Chenopodiaceae</taxon>
        <taxon>Betoideae</taxon>
        <taxon>Beta</taxon>
    </lineage>
</organism>
<dbReference type="Gramene" id="KMS97669">
    <property type="protein sequence ID" value="KMS97669"/>
    <property type="gene ID" value="BVRB_5g124990"/>
</dbReference>
<gene>
    <name evidence="2" type="ORF">BVRB_5g124990</name>
</gene>
<dbReference type="Gene3D" id="1.20.1280.50">
    <property type="match status" value="1"/>
</dbReference>
<dbReference type="Proteomes" id="UP000035740">
    <property type="component" value="Unassembled WGS sequence"/>
</dbReference>
<dbReference type="AlphaFoldDB" id="A0A0J8B8Q8"/>
<name>A0A0J8B8Q8_BETVV</name>
<dbReference type="OrthoDB" id="599103at2759"/>